<proteinExistence type="predicted"/>
<feature type="chain" id="PRO_5002116056" evidence="1">
    <location>
        <begin position="23"/>
        <end position="217"/>
    </location>
</feature>
<dbReference type="STRING" id="1108050.A0A0B7FWA9"/>
<dbReference type="Proteomes" id="UP000059188">
    <property type="component" value="Unassembled WGS sequence"/>
</dbReference>
<protein>
    <submittedName>
        <fullName evidence="2">Uncharacterized protein</fullName>
    </submittedName>
</protein>
<dbReference type="AlphaFoldDB" id="A0A0B7FWA9"/>
<evidence type="ECO:0000256" key="1">
    <source>
        <dbReference type="SAM" id="SignalP"/>
    </source>
</evidence>
<keyword evidence="1" id="KW-0732">Signal</keyword>
<dbReference type="EMBL" id="LN679163">
    <property type="protein sequence ID" value="CEL62241.1"/>
    <property type="molecule type" value="Genomic_DNA"/>
</dbReference>
<sequence length="217" mass="23602">MRTFNRVAMFAFLLSLGHVAHALPPAHRTGLIAHRQHNIPDYYSGKTGSYGAGEDTIPSPGDQTTPGVDVQGEAWTLKGRLDPKVGLMTKVKTIEDAKANVEDIIFVIKEESLRLTDISANLSVEAHIKIARVITRVFIELVSACRNLSLKFSAPLVIDDLAAVDEAFLGYLIALTTHVPELKKVLVNNAINMKQEATADLGVSGLVRCTEFLGLSR</sequence>
<evidence type="ECO:0000313" key="3">
    <source>
        <dbReference type="Proteomes" id="UP000059188"/>
    </source>
</evidence>
<dbReference type="OrthoDB" id="3161569at2759"/>
<feature type="signal peptide" evidence="1">
    <location>
        <begin position="1"/>
        <end position="22"/>
    </location>
</feature>
<accession>A0A0B7FWA9</accession>
<name>A0A0B7FWA9_THACB</name>
<gene>
    <name evidence="2" type="ORF">RSOLAG1IB_10315</name>
</gene>
<evidence type="ECO:0000313" key="2">
    <source>
        <dbReference type="EMBL" id="CEL62241.1"/>
    </source>
</evidence>
<organism evidence="2 3">
    <name type="scientific">Thanatephorus cucumeris (strain AG1-IB / isolate 7/3/14)</name>
    <name type="common">Lettuce bottom rot fungus</name>
    <name type="synonym">Rhizoctonia solani</name>
    <dbReference type="NCBI Taxonomy" id="1108050"/>
    <lineage>
        <taxon>Eukaryota</taxon>
        <taxon>Fungi</taxon>
        <taxon>Dikarya</taxon>
        <taxon>Basidiomycota</taxon>
        <taxon>Agaricomycotina</taxon>
        <taxon>Agaricomycetes</taxon>
        <taxon>Cantharellales</taxon>
        <taxon>Ceratobasidiaceae</taxon>
        <taxon>Rhizoctonia</taxon>
        <taxon>Rhizoctonia solani AG-1</taxon>
    </lineage>
</organism>
<keyword evidence="3" id="KW-1185">Reference proteome</keyword>
<reference evidence="2 3" key="1">
    <citation type="submission" date="2014-11" db="EMBL/GenBank/DDBJ databases">
        <authorList>
            <person name="Wibberg Daniel"/>
        </authorList>
    </citation>
    <scope>NUCLEOTIDE SEQUENCE [LARGE SCALE GENOMIC DNA]</scope>
    <source>
        <strain evidence="2">Rhizoctonia solani AG1-IB 7/3/14</strain>
    </source>
</reference>